<dbReference type="InterPro" id="IPR004919">
    <property type="entry name" value="GmrSD_N"/>
</dbReference>
<keyword evidence="3" id="KW-1185">Reference proteome</keyword>
<dbReference type="RefSeq" id="WP_179517751.1">
    <property type="nucleotide sequence ID" value="NZ_JACCAC010000001.1"/>
</dbReference>
<dbReference type="AlphaFoldDB" id="A0A7Y9RTZ1"/>
<gene>
    <name evidence="2" type="ORF">BJ989_001580</name>
</gene>
<feature type="domain" description="GmrSD restriction endonucleases N-terminal" evidence="1">
    <location>
        <begin position="24"/>
        <end position="250"/>
    </location>
</feature>
<accession>A0A7Y9RTZ1</accession>
<evidence type="ECO:0000313" key="2">
    <source>
        <dbReference type="EMBL" id="NYG55276.1"/>
    </source>
</evidence>
<dbReference type="Pfam" id="PF03235">
    <property type="entry name" value="GmrSD_N"/>
    <property type="match status" value="1"/>
</dbReference>
<protein>
    <recommendedName>
        <fullName evidence="1">GmrSD restriction endonucleases N-terminal domain-containing protein</fullName>
    </recommendedName>
</protein>
<dbReference type="EMBL" id="JACCAC010000001">
    <property type="protein sequence ID" value="NYG55276.1"/>
    <property type="molecule type" value="Genomic_DNA"/>
</dbReference>
<evidence type="ECO:0000259" key="1">
    <source>
        <dbReference type="Pfam" id="PF03235"/>
    </source>
</evidence>
<dbReference type="Proteomes" id="UP000544110">
    <property type="component" value="Unassembled WGS sequence"/>
</dbReference>
<proteinExistence type="predicted"/>
<organism evidence="2 3">
    <name type="scientific">Nocardioides perillae</name>
    <dbReference type="NCBI Taxonomy" id="1119534"/>
    <lineage>
        <taxon>Bacteria</taxon>
        <taxon>Bacillati</taxon>
        <taxon>Actinomycetota</taxon>
        <taxon>Actinomycetes</taxon>
        <taxon>Propionibacteriales</taxon>
        <taxon>Nocardioidaceae</taxon>
        <taxon>Nocardioides</taxon>
    </lineage>
</organism>
<comment type="caution">
    <text evidence="2">The sequence shown here is derived from an EMBL/GenBank/DDBJ whole genome shotgun (WGS) entry which is preliminary data.</text>
</comment>
<name>A0A7Y9RTZ1_9ACTN</name>
<sequence length="812" mass="91207">MKGHQTTYLGLFDEPKGDRPRITGIEIPIIQRDYAQGRADDETTAIRRRFARMLVRAAYGAAGVPQGGVGLDFVYGGVHVRKRDAHEHHLLEPLDGQQRLTTLFLLHWYVASRAGVLDRDAEWLQFSYATRPSARYFAAALREHPLPNEAGMPSAWITDQPWYLYPWQDDPTIASMLVMLDAIHDAALEIAATAEADAAVAWARLRDRAAPKIWFHFLPVADLGRGEDLYLKMNSRGKALTKFEVFKADLEDALTSVLAPTQHQHVIRNFDGAWTDLFWEYEKASRKAAAAAEEAGVRPPPKVTVDGAFMRYIGFLIEVCEWRDRETGRRWSDKEQQHERTLEERARLALVGRGTDDQRAASNRDFFLHAFDTWCQKGEHPTAVFDQLFRVGDVGTGPLPLLVSAAPDLVGICVSSENGLTLPEMLLLYAVLLARQPGREPSKSDLHRRLRTLRNLVESAVIQRKRMPDYLPTVESLVVDGVLDEKQQSFNADWAADQVRVWGLIDQSSAEVRDAVHGLEDHSMVRGRLLSFDLDAATLPRRAATFALVAVPELRDLFGAALLTYGDYSRDVGWESRKRQLGSSELEESWREILTIGSRESMTRVRGPLMELLDDVEARLTAGPTSARDVLTKISLDWCAERESRSHFDWRYYLVRYPGARSKVGQGFYHGEYDAADGGFGYAGLHILHGSHYSAYFSDALLLAAWTDGGLSDVASKPQWYRVNTGMAVRQATVKCAEDGFSVQVPDDADAEIRAAVARVREVYRTSDDGRVLVKQRRSGAGRPIDSEDRVQLCIRLVRDLAGQQPDHATRR</sequence>
<evidence type="ECO:0000313" key="3">
    <source>
        <dbReference type="Proteomes" id="UP000544110"/>
    </source>
</evidence>
<reference evidence="2 3" key="1">
    <citation type="submission" date="2020-07" db="EMBL/GenBank/DDBJ databases">
        <title>Sequencing the genomes of 1000 actinobacteria strains.</title>
        <authorList>
            <person name="Klenk H.-P."/>
        </authorList>
    </citation>
    <scope>NUCLEOTIDE SEQUENCE [LARGE SCALE GENOMIC DNA]</scope>
    <source>
        <strain evidence="2 3">DSM 24552</strain>
    </source>
</reference>